<evidence type="ECO:0000259" key="3">
    <source>
        <dbReference type="PROSITE" id="PS51912"/>
    </source>
</evidence>
<feature type="compositionally biased region" description="Low complexity" evidence="2">
    <location>
        <begin position="429"/>
        <end position="454"/>
    </location>
</feature>
<dbReference type="InterPro" id="IPR025110">
    <property type="entry name" value="AMP-bd_C"/>
</dbReference>
<feature type="domain" description="DMAP1-binding" evidence="3">
    <location>
        <begin position="13"/>
        <end position="144"/>
    </location>
</feature>
<dbReference type="PROSITE" id="PS51912">
    <property type="entry name" value="DMAP1_BIND"/>
    <property type="match status" value="1"/>
</dbReference>
<dbReference type="InterPro" id="IPR045851">
    <property type="entry name" value="AMP-bd_C_sf"/>
</dbReference>
<comment type="caution">
    <text evidence="4">The sequence shown here is derived from an EMBL/GenBank/DDBJ whole genome shotgun (WGS) entry which is preliminary data.</text>
</comment>
<evidence type="ECO:0000313" key="5">
    <source>
        <dbReference type="Proteomes" id="UP000215902"/>
    </source>
</evidence>
<reference evidence="4 5" key="1">
    <citation type="submission" date="2017-06" db="EMBL/GenBank/DDBJ databases">
        <title>A platform for efficient transgenesis in Macrostomum lignano, a flatworm model organism for stem cell research.</title>
        <authorList>
            <person name="Berezikov E."/>
        </authorList>
    </citation>
    <scope>NUCLEOTIDE SEQUENCE [LARGE SCALE GENOMIC DNA]</scope>
    <source>
        <strain evidence="4">DV1</strain>
        <tissue evidence="4">Whole organism</tissue>
    </source>
</reference>
<sequence>MKQKSQNMSAEIDTSRLPLDVRAKLAELELELSDGDITQKGYEKKRAKLLDPYMGRQQPPNTQAQSQAQSQSQSQSRPKDASPDDSSGGSPRIRRPRHHRRDDLRYQSDIRTEAVQAALAKHRESAGPSTGGGAGGHGGSSSTAMPLAAVRRQPSSAMTQSATGAAAFASADREHYSEEDASAGSGSDLADDDDDEEVVVDDRHPADGEHSTLDDASVESSLASSSVGGAGGGGGAGHSLAKSAASASSVGGSSSSSGRQQRQLRQHQQSEPVQPQPPASSAAAAASSTNQSSRSRYSSSDTYIIKGNNYLGMPTNQSRPAGGSGDSSQQLQRRHIQQPPAVQSQTPPMQRQQQRPPNPQQQQQQQQSSRQQPPDVTLAASAAAAAAASAEPQPSAASDHRSGPYGQSRTSAKIQQLVATLARPKQRQPTAAGGSTSAAAGGSSATASAPDAADVTLTTSDSPDGGGVDANAPRPQGEESRPAVGESLITGPGAAASLEESLMRAAAGPQARTQAVACLELSGKLSSCLSFAKLLNRSKKLAYTLLNRLGHRGDSSLKPGDRIAIAVPNSDPVSFVIAFLASQFAGLVPVPVEAPPLCASATGFLLSSLDIRVLLTTEAFIRTAPKAVAAAAAASASGSTGTSASGGGSDQLTYQGWPRSLFWALVDANQSNPPKDWQPPSLQSGGLDPASLAYVEYAWGRDGSVRGVCVSRGAALAHTRSIGAACGYASGESLVCLVDPKRELGLWHAVLAAAYYGMSVVFVPYAVMKQDPSCWLRLVAKQRIGVALAKSRDLYWSLLTQRDHREVNLNSLRCLLVADGANPWSLTSCDSFLSVFQPRGLRPEALCPCAYSCESLTVALRRPAGSGAATSGRGVLSMQGLSHGVVRVDSENSYTSLTLQDCGLVMPAGAVAVVRLAPAQPFLCRQDEVGEICVSARYAAHKYWGLAGLSNQVFRCQPLTAATGAPISDREVFVRTGLLGFLGPPSSGGLVFVCGSLEGLMTVAGRRHNSDDLIATVLAVEPLKFVFRGRIAVFSQRILNDERIIIAAEQRPDANEDQCFQWMSHVLQAVDSIHQVGVYCIALVPPNSLPRSPLGGINSHETRRRFAAGQLHPANILMCPHSTVTNLPKPRQATGAEPLSMMVGSLIQGARLAEAEGRPMPDDGLQQQQGGGGGGWMSLADTLRARSRDPDQRLFTVLSAGKLVGPQAAQPEQCLTALGLHKRAERVAALLRSRLPQSLSTDQQQQHAVALMLPPGLDLIVGVFGCFYAGCLPVAMRPPPSSSSAAASSSSSLSGSSTVGSGSQTIGHQGLPTCQAVLQASKASLLLTNQPTAKLLKALLSHHQQAANSWPPVVDIDDKRKVQHQQQQPASAHPDSDAYLDFSISTTGLLSGVRVTHRAAVHLCKAVKLQCELYPTREIALCLDPYSGLSFALWCLSSVYTGHHTVLLPPAELEASPAAFLFAVSQRGIRDAFCSYPVLDLCASQLAQQLDLLKQKLQVSLSSLRSLIAVAEERPRLGLLQSFSKLFSPLGLKASALSASFGCRVNACICLQGASSPECSTVYVDAPALRQDRVQLVDRGSPGSLPLSECGQLLCGTRVVIANPETRTQCADSHLGEIWVAAGHSASGYCALLGSGFGSGDTDTSGAVDPASARDHFDAYLTAGGDTSVRYCRTGYLGFVKRTDLTAVDGSRHDAVFLVGALDEAIQLRGLRYHPGDIEATVVRCHHTVCECAVFTWRSLLVVVAELNGKEFESLDLIPLITSSILEEHHLIAGVIVICDPRTIPLNSRGEKQRMHLRDGFLDDKLDPIYVAYNL</sequence>
<dbReference type="InterPro" id="IPR010506">
    <property type="entry name" value="DMAP1-bd"/>
</dbReference>
<dbReference type="EMBL" id="NIVC01000070">
    <property type="protein sequence ID" value="PAA91823.1"/>
    <property type="molecule type" value="Genomic_DNA"/>
</dbReference>
<feature type="region of interest" description="Disordered" evidence="2">
    <location>
        <begin position="33"/>
        <end position="489"/>
    </location>
</feature>
<dbReference type="InterPro" id="IPR000873">
    <property type="entry name" value="AMP-dep_synth/lig_dom"/>
</dbReference>
<feature type="compositionally biased region" description="Gly residues" evidence="2">
    <location>
        <begin position="129"/>
        <end position="139"/>
    </location>
</feature>
<dbReference type="PANTHER" id="PTHR22754">
    <property type="entry name" value="DISCO-INTERACTING PROTEIN 2 DIP2 -RELATED"/>
    <property type="match status" value="1"/>
</dbReference>
<dbReference type="Pfam" id="PF24919">
    <property type="entry name" value="Mug62"/>
    <property type="match status" value="1"/>
</dbReference>
<feature type="compositionally biased region" description="Low complexity" evidence="2">
    <location>
        <begin position="238"/>
        <end position="300"/>
    </location>
</feature>
<dbReference type="InterPro" id="IPR042099">
    <property type="entry name" value="ANL_N_sf"/>
</dbReference>
<feature type="compositionally biased region" description="Basic and acidic residues" evidence="2">
    <location>
        <begin position="101"/>
        <end position="112"/>
    </location>
</feature>
<keyword evidence="5" id="KW-1185">Reference proteome</keyword>
<feature type="compositionally biased region" description="Low complexity" evidence="2">
    <location>
        <begin position="1282"/>
        <end position="1303"/>
    </location>
</feature>
<dbReference type="OrthoDB" id="69964at2759"/>
<feature type="compositionally biased region" description="Polar residues" evidence="2">
    <location>
        <begin position="405"/>
        <end position="418"/>
    </location>
</feature>
<dbReference type="STRING" id="282301.A0A267H0L7"/>
<feature type="compositionally biased region" description="Low complexity" evidence="2">
    <location>
        <begin position="218"/>
        <end position="227"/>
    </location>
</feature>
<dbReference type="Proteomes" id="UP000215902">
    <property type="component" value="Unassembled WGS sequence"/>
</dbReference>
<feature type="compositionally biased region" description="Low complexity" evidence="2">
    <location>
        <begin position="343"/>
        <end position="397"/>
    </location>
</feature>
<organism evidence="4 5">
    <name type="scientific">Macrostomum lignano</name>
    <dbReference type="NCBI Taxonomy" id="282301"/>
    <lineage>
        <taxon>Eukaryota</taxon>
        <taxon>Metazoa</taxon>
        <taxon>Spiralia</taxon>
        <taxon>Lophotrochozoa</taxon>
        <taxon>Platyhelminthes</taxon>
        <taxon>Rhabditophora</taxon>
        <taxon>Macrostomorpha</taxon>
        <taxon>Macrostomida</taxon>
        <taxon>Macrostomidae</taxon>
        <taxon>Macrostomum</taxon>
    </lineage>
</organism>
<dbReference type="PANTHER" id="PTHR22754:SF32">
    <property type="entry name" value="DISCO-INTERACTING PROTEIN 2"/>
    <property type="match status" value="1"/>
</dbReference>
<name>A0A267H0L7_9PLAT</name>
<feature type="compositionally biased region" description="Acidic residues" evidence="2">
    <location>
        <begin position="189"/>
        <end position="199"/>
    </location>
</feature>
<feature type="region of interest" description="Disordered" evidence="2">
    <location>
        <begin position="1"/>
        <end position="20"/>
    </location>
</feature>
<protein>
    <recommendedName>
        <fullName evidence="3">DMAP1-binding domain-containing protein</fullName>
    </recommendedName>
</protein>
<comment type="similarity">
    <text evidence="1">Belongs to the DIP2 family.</text>
</comment>
<evidence type="ECO:0000256" key="1">
    <source>
        <dbReference type="ARBA" id="ARBA00007735"/>
    </source>
</evidence>
<dbReference type="InterPro" id="IPR056881">
    <property type="entry name" value="Mug62_dom"/>
</dbReference>
<proteinExistence type="inferred from homology"/>
<feature type="compositionally biased region" description="Low complexity" evidence="2">
    <location>
        <begin position="63"/>
        <end position="76"/>
    </location>
</feature>
<dbReference type="SMART" id="SM01137">
    <property type="entry name" value="DMAP_binding"/>
    <property type="match status" value="1"/>
</dbReference>
<dbReference type="Gene3D" id="3.40.50.12780">
    <property type="entry name" value="N-terminal domain of ligase-like"/>
    <property type="match status" value="2"/>
</dbReference>
<dbReference type="Pfam" id="PF23024">
    <property type="entry name" value="AMP-dom_DIP2-like"/>
    <property type="match status" value="1"/>
</dbReference>
<dbReference type="Gene3D" id="3.30.300.30">
    <property type="match status" value="2"/>
</dbReference>
<feature type="region of interest" description="Disordered" evidence="2">
    <location>
        <begin position="1279"/>
        <end position="1305"/>
    </location>
</feature>
<evidence type="ECO:0000313" key="4">
    <source>
        <dbReference type="EMBL" id="PAA91823.1"/>
    </source>
</evidence>
<evidence type="ECO:0000256" key="2">
    <source>
        <dbReference type="SAM" id="MobiDB-lite"/>
    </source>
</evidence>
<feature type="compositionally biased region" description="Gly residues" evidence="2">
    <location>
        <begin position="228"/>
        <end position="237"/>
    </location>
</feature>
<accession>A0A267H0L7</accession>
<dbReference type="FunFam" id="3.30.300.30:FF:000001">
    <property type="entry name" value="DIP2 disco-interacting protein 2 homolog C"/>
    <property type="match status" value="1"/>
</dbReference>
<feature type="compositionally biased region" description="Basic and acidic residues" evidence="2">
    <location>
        <begin position="200"/>
        <end position="213"/>
    </location>
</feature>
<dbReference type="SUPFAM" id="SSF56801">
    <property type="entry name" value="Acetyl-CoA synthetase-like"/>
    <property type="match status" value="2"/>
</dbReference>
<gene>
    <name evidence="4" type="ORF">BOX15_Mlig013299g1</name>
</gene>
<dbReference type="Pfam" id="PF00501">
    <property type="entry name" value="AMP-binding"/>
    <property type="match status" value="2"/>
</dbReference>
<feature type="compositionally biased region" description="Low complexity" evidence="2">
    <location>
        <begin position="155"/>
        <end position="170"/>
    </location>
</feature>
<dbReference type="Pfam" id="PF06464">
    <property type="entry name" value="DMAP_binding"/>
    <property type="match status" value="1"/>
</dbReference>